<dbReference type="PANTHER" id="PTHR43806:SF65">
    <property type="entry name" value="SERINE PROTEASE APRX"/>
    <property type="match status" value="1"/>
</dbReference>
<dbReference type="InterPro" id="IPR022398">
    <property type="entry name" value="Peptidase_S8_His-AS"/>
</dbReference>
<dbReference type="Pfam" id="PF00082">
    <property type="entry name" value="Peptidase_S8"/>
    <property type="match status" value="1"/>
</dbReference>
<proteinExistence type="inferred from homology"/>
<dbReference type="GO" id="GO:0004252">
    <property type="term" value="F:serine-type endopeptidase activity"/>
    <property type="evidence" value="ECO:0007669"/>
    <property type="project" value="UniProtKB-UniRule"/>
</dbReference>
<feature type="signal peptide" evidence="7">
    <location>
        <begin position="1"/>
        <end position="30"/>
    </location>
</feature>
<evidence type="ECO:0000256" key="6">
    <source>
        <dbReference type="SAM" id="MobiDB-lite"/>
    </source>
</evidence>
<evidence type="ECO:0000256" key="5">
    <source>
        <dbReference type="PROSITE-ProRule" id="PRU01240"/>
    </source>
</evidence>
<sequence length="447" mass="44433">MEMNRSGRPLAATLALAVAAVLAPVGAANAEAPVAPEPAAAASTWTPSGDLGSLQNVAASIGADAARATTDSSGRPLTGAGVTVAVIDTGISPVAGLDGVGKVVDGLDLTAGADSAATRFVDDAGHGTYIAGIIAGSDLPGATGADPSVTGIAPGAQLLNVKVGGSAGDVDIAQVVTAIDWVVAHRADDGMNVRVLNLSAGTISAQGYLVDPLAKAVENAWDAGIVVVASAGNDGGTAALTMPAADPTVIAVGSADNQGTSSTADDTLSTFTNPGTAVRRPDLLAPGRSVVSLRAPGSAADEEAPLVAGDADQRLLRGTGTSQAAAVVSGAVALLLQDQPALTPDQVKSVLTSSATTLTNEPSASQGAGLVNIAAAVAAAAPSADAAAQQAADSTGLGTSAGTGSWAGWYWAGWYWAGWYWADWNWSGWYWAGWYWAGWYWAGWYWA</sequence>
<dbReference type="AlphaFoldDB" id="A0A8A4ZE42"/>
<feature type="active site" description="Charge relay system" evidence="5">
    <location>
        <position position="322"/>
    </location>
</feature>
<feature type="domain" description="Peptidase S8/S53" evidence="8">
    <location>
        <begin position="79"/>
        <end position="369"/>
    </location>
</feature>
<dbReference type="KEGG" id="psic:J4E96_11170"/>
<comment type="similarity">
    <text evidence="1 5">Belongs to the peptidase S8 family.</text>
</comment>
<evidence type="ECO:0000259" key="8">
    <source>
        <dbReference type="Pfam" id="PF00082"/>
    </source>
</evidence>
<dbReference type="SUPFAM" id="SSF52743">
    <property type="entry name" value="Subtilisin-like"/>
    <property type="match status" value="1"/>
</dbReference>
<dbReference type="Gene3D" id="3.40.50.200">
    <property type="entry name" value="Peptidase S8/S53 domain"/>
    <property type="match status" value="1"/>
</dbReference>
<dbReference type="InterPro" id="IPR036852">
    <property type="entry name" value="Peptidase_S8/S53_dom_sf"/>
</dbReference>
<evidence type="ECO:0000256" key="7">
    <source>
        <dbReference type="SAM" id="SignalP"/>
    </source>
</evidence>
<dbReference type="PROSITE" id="PS51892">
    <property type="entry name" value="SUBTILASE"/>
    <property type="match status" value="1"/>
</dbReference>
<evidence type="ECO:0000313" key="10">
    <source>
        <dbReference type="Proteomes" id="UP000663937"/>
    </source>
</evidence>
<dbReference type="GO" id="GO:0006508">
    <property type="term" value="P:proteolysis"/>
    <property type="evidence" value="ECO:0007669"/>
    <property type="project" value="UniProtKB-KW"/>
</dbReference>
<feature type="chain" id="PRO_5038613389" evidence="7">
    <location>
        <begin position="31"/>
        <end position="447"/>
    </location>
</feature>
<gene>
    <name evidence="9" type="ORF">J4E96_11170</name>
</gene>
<name>A0A8A4ZE42_9MICO</name>
<dbReference type="PANTHER" id="PTHR43806">
    <property type="entry name" value="PEPTIDASE S8"/>
    <property type="match status" value="1"/>
</dbReference>
<reference evidence="9" key="1">
    <citation type="submission" date="2021-03" db="EMBL/GenBank/DDBJ databases">
        <title>Pengzhenrongella sicca gen. nov., sp. nov., a new member of suborder Micrococcineae isolated from High-Arctic tundra soil.</title>
        <authorList>
            <person name="Peng F."/>
        </authorList>
    </citation>
    <scope>NUCLEOTIDE SEQUENCE</scope>
    <source>
        <strain evidence="9">LRZ-2</strain>
    </source>
</reference>
<dbReference type="EMBL" id="CP071868">
    <property type="protein sequence ID" value="QTE27968.1"/>
    <property type="molecule type" value="Genomic_DNA"/>
</dbReference>
<dbReference type="InterPro" id="IPR015500">
    <property type="entry name" value="Peptidase_S8_subtilisin-rel"/>
</dbReference>
<dbReference type="Proteomes" id="UP000663937">
    <property type="component" value="Chromosome"/>
</dbReference>
<keyword evidence="2 5" id="KW-0645">Protease</keyword>
<protein>
    <submittedName>
        <fullName evidence="9">S8 family serine peptidase</fullName>
    </submittedName>
</protein>
<keyword evidence="7" id="KW-0732">Signal</keyword>
<feature type="active site" description="Charge relay system" evidence="5">
    <location>
        <position position="88"/>
    </location>
</feature>
<accession>A0A8A4ZE42</accession>
<feature type="region of interest" description="Disordered" evidence="6">
    <location>
        <begin position="256"/>
        <end position="280"/>
    </location>
</feature>
<evidence type="ECO:0000256" key="2">
    <source>
        <dbReference type="ARBA" id="ARBA00022670"/>
    </source>
</evidence>
<dbReference type="InterPro" id="IPR050131">
    <property type="entry name" value="Peptidase_S8_subtilisin-like"/>
</dbReference>
<evidence type="ECO:0000256" key="3">
    <source>
        <dbReference type="ARBA" id="ARBA00022801"/>
    </source>
</evidence>
<feature type="compositionally biased region" description="Polar residues" evidence="6">
    <location>
        <begin position="256"/>
        <end position="275"/>
    </location>
</feature>
<dbReference type="PRINTS" id="PR00723">
    <property type="entry name" value="SUBTILISIN"/>
</dbReference>
<evidence type="ECO:0000313" key="9">
    <source>
        <dbReference type="EMBL" id="QTE27968.1"/>
    </source>
</evidence>
<evidence type="ECO:0000256" key="1">
    <source>
        <dbReference type="ARBA" id="ARBA00011073"/>
    </source>
</evidence>
<dbReference type="InterPro" id="IPR000209">
    <property type="entry name" value="Peptidase_S8/S53_dom"/>
</dbReference>
<evidence type="ECO:0000256" key="4">
    <source>
        <dbReference type="ARBA" id="ARBA00022825"/>
    </source>
</evidence>
<keyword evidence="10" id="KW-1185">Reference proteome</keyword>
<keyword evidence="3 5" id="KW-0378">Hydrolase</keyword>
<keyword evidence="4 5" id="KW-0720">Serine protease</keyword>
<organism evidence="9 10">
    <name type="scientific">Pengzhenrongella sicca</name>
    <dbReference type="NCBI Taxonomy" id="2819238"/>
    <lineage>
        <taxon>Bacteria</taxon>
        <taxon>Bacillati</taxon>
        <taxon>Actinomycetota</taxon>
        <taxon>Actinomycetes</taxon>
        <taxon>Micrococcales</taxon>
        <taxon>Pengzhenrongella</taxon>
    </lineage>
</organism>
<dbReference type="PROSITE" id="PS00137">
    <property type="entry name" value="SUBTILASE_HIS"/>
    <property type="match status" value="1"/>
</dbReference>
<feature type="active site" description="Charge relay system" evidence="5">
    <location>
        <position position="126"/>
    </location>
</feature>